<feature type="transmembrane region" description="Helical" evidence="10">
    <location>
        <begin position="610"/>
        <end position="630"/>
    </location>
</feature>
<keyword evidence="6 10" id="KW-0812">Transmembrane</keyword>
<keyword evidence="7" id="KW-0833">Ubl conjugation pathway</keyword>
<comment type="pathway">
    <text evidence="3">Protein modification; protein ubiquitination.</text>
</comment>
<dbReference type="EMBL" id="BQKI01000004">
    <property type="protein sequence ID" value="GJM93579.1"/>
    <property type="molecule type" value="Genomic_DNA"/>
</dbReference>
<reference evidence="14" key="1">
    <citation type="journal article" date="2018" name="DNA Res.">
        <title>Multiple hybrid de novo genome assembly of finger millet, an orphan allotetraploid crop.</title>
        <authorList>
            <person name="Hatakeyama M."/>
            <person name="Aluri S."/>
            <person name="Balachadran M.T."/>
            <person name="Sivarajan S.R."/>
            <person name="Patrignani A."/>
            <person name="Gruter S."/>
            <person name="Poveda L."/>
            <person name="Shimizu-Inatsugi R."/>
            <person name="Baeten J."/>
            <person name="Francoijs K.J."/>
            <person name="Nataraja K.N."/>
            <person name="Reddy Y.A.N."/>
            <person name="Phadnis S."/>
            <person name="Ravikumar R.L."/>
            <person name="Schlapbach R."/>
            <person name="Sreeman S.M."/>
            <person name="Shimizu K.K."/>
        </authorList>
    </citation>
    <scope>NUCLEOTIDE SEQUENCE</scope>
</reference>
<feature type="domain" description="DUF2921" evidence="13">
    <location>
        <begin position="36"/>
        <end position="192"/>
    </location>
</feature>
<keyword evidence="8 10" id="KW-1133">Transmembrane helix</keyword>
<accession>A0AAV5C5Z8</accession>
<feature type="signal peptide" evidence="11">
    <location>
        <begin position="1"/>
        <end position="29"/>
    </location>
</feature>
<dbReference type="InterPro" id="IPR021319">
    <property type="entry name" value="DUF2921"/>
</dbReference>
<comment type="subcellular location">
    <subcellularLocation>
        <location evidence="2">Endomembrane system</location>
        <topology evidence="2">Multi-pass membrane protein</topology>
    </subcellularLocation>
</comment>
<evidence type="ECO:0000259" key="13">
    <source>
        <dbReference type="Pfam" id="PF25333"/>
    </source>
</evidence>
<reference evidence="14" key="2">
    <citation type="submission" date="2021-12" db="EMBL/GenBank/DDBJ databases">
        <title>Resequencing data analysis of finger millet.</title>
        <authorList>
            <person name="Hatakeyama M."/>
            <person name="Aluri S."/>
            <person name="Balachadran M.T."/>
            <person name="Sivarajan S.R."/>
            <person name="Poveda L."/>
            <person name="Shimizu-Inatsugi R."/>
            <person name="Schlapbach R."/>
            <person name="Sreeman S.M."/>
            <person name="Shimizu K.K."/>
        </authorList>
    </citation>
    <scope>NUCLEOTIDE SEQUENCE</scope>
</reference>
<evidence type="ECO:0000313" key="14">
    <source>
        <dbReference type="EMBL" id="GJM93579.1"/>
    </source>
</evidence>
<evidence type="ECO:0000256" key="4">
    <source>
        <dbReference type="ARBA" id="ARBA00012483"/>
    </source>
</evidence>
<feature type="transmembrane region" description="Helical" evidence="10">
    <location>
        <begin position="765"/>
        <end position="787"/>
    </location>
</feature>
<feature type="transmembrane region" description="Helical" evidence="10">
    <location>
        <begin position="847"/>
        <end position="866"/>
    </location>
</feature>
<evidence type="ECO:0000256" key="10">
    <source>
        <dbReference type="SAM" id="Phobius"/>
    </source>
</evidence>
<name>A0AAV5C5Z8_ELECO</name>
<keyword evidence="11" id="KW-0732">Signal</keyword>
<dbReference type="GO" id="GO:0061630">
    <property type="term" value="F:ubiquitin protein ligase activity"/>
    <property type="evidence" value="ECO:0007669"/>
    <property type="project" value="UniProtKB-EC"/>
</dbReference>
<evidence type="ECO:0000256" key="3">
    <source>
        <dbReference type="ARBA" id="ARBA00004906"/>
    </source>
</evidence>
<evidence type="ECO:0000256" key="11">
    <source>
        <dbReference type="SAM" id="SignalP"/>
    </source>
</evidence>
<evidence type="ECO:0000256" key="6">
    <source>
        <dbReference type="ARBA" id="ARBA00022692"/>
    </source>
</evidence>
<sequence length="882" mass="96638">MAPPPSNPHRHTQQLCFVLPILLLSSVAAESTPSFSSHCPSPAPSPDLHTDANDTNALLEHFHFSPGFFSGSGASNLFMPGISGYFSFLPHAVSRTADPAVIHLSSATLTLFGKRAEEHNGTLGFGSYERIYDVAVSFRLDGYYSTTTFELCMVGTGTDTDGPVKRYADLALRLRVPSKPSLVDPFVAGHLEGGVDFETVYLVTYADGDVYKYSEGRATCPAEAATTSARGGFSCAALRSRLLSEYRLRHAQSNSSSLPRLHEPAMIVNQVHCAANGAVRLYAVFSNDVMPWARTNRFAVENQAVVAEGFWDAETRRLCLRACRVELAVSYWSSAAEKLEVRECGIGMSFWFPAVWTVRDRSATAAMLWNGSQAASGDAGVTSDPITASAFQYIIRTTTTTTNLSDVKYSYTQTFLDTATRHYLNANKKTKASFPGAYKFSSYRDFEFRFFADNDEMVRERGQAYPVSIGSAMVDGDELAAEYAFSRHAAAEMKQSRLVNISYGILFQFTAFDRPDCSEIKAEGVYDTETGFLSMLGCRELNVSTDCKVLITVQLTSLEESQPSGHGKGRISSLRDKTDVLYFESRNITLYGMYSEQVSESIWRMDLERIITLASSTLSCAFIVLQILHIKRNRDAALATSITMLAVLALGCAIPLALDLHTLLANRDKQFVELSGSAGLLDLQELVQRAPALIAFVLQLRLLQLAWAGRLSSSHHHRSLGSERRVLQVCLPLYLIGAAVTGVIHDGNSRSARKDPLFGEDPGTLWGALASYAGLATDGFLLPQVVLNAISSESSSARALSPWFYVGGTVIRVTPHVYDVFRARRYVQSARPSYVYANPRDGLFGSAAWDVVVTCGATALAFLLFWQQRPGGDVRRTKTGGY</sequence>
<feature type="domain" description="SWEET-like" evidence="12">
    <location>
        <begin position="597"/>
        <end position="873"/>
    </location>
</feature>
<evidence type="ECO:0000256" key="9">
    <source>
        <dbReference type="ARBA" id="ARBA00023136"/>
    </source>
</evidence>
<evidence type="ECO:0000259" key="12">
    <source>
        <dbReference type="Pfam" id="PF11145"/>
    </source>
</evidence>
<dbReference type="GO" id="GO:0012505">
    <property type="term" value="C:endomembrane system"/>
    <property type="evidence" value="ECO:0007669"/>
    <property type="project" value="UniProtKB-SubCell"/>
</dbReference>
<dbReference type="InterPro" id="IPR057425">
    <property type="entry name" value="DUF2921_N"/>
</dbReference>
<dbReference type="PANTHER" id="PTHR33389">
    <property type="entry name" value="FAMILY PROTEIN, PUTATIVE (DUF2921)-RELATED"/>
    <property type="match status" value="1"/>
</dbReference>
<evidence type="ECO:0000313" key="15">
    <source>
        <dbReference type="Proteomes" id="UP001054889"/>
    </source>
</evidence>
<evidence type="ECO:0000256" key="2">
    <source>
        <dbReference type="ARBA" id="ARBA00004127"/>
    </source>
</evidence>
<dbReference type="EC" id="2.3.2.27" evidence="4"/>
<feature type="domain" description="DUF2921" evidence="13">
    <location>
        <begin position="423"/>
        <end position="584"/>
    </location>
</feature>
<keyword evidence="15" id="KW-1185">Reference proteome</keyword>
<dbReference type="PANTHER" id="PTHR33389:SF7">
    <property type="entry name" value="OS01G0678000 PROTEIN"/>
    <property type="match status" value="1"/>
</dbReference>
<dbReference type="Proteomes" id="UP001054889">
    <property type="component" value="Unassembled WGS sequence"/>
</dbReference>
<evidence type="ECO:0000256" key="1">
    <source>
        <dbReference type="ARBA" id="ARBA00000900"/>
    </source>
</evidence>
<evidence type="ECO:0000256" key="8">
    <source>
        <dbReference type="ARBA" id="ARBA00022989"/>
    </source>
</evidence>
<feature type="transmembrane region" description="Helical" evidence="10">
    <location>
        <begin position="729"/>
        <end position="745"/>
    </location>
</feature>
<feature type="domain" description="DUF2921" evidence="13">
    <location>
        <begin position="231"/>
        <end position="374"/>
    </location>
</feature>
<dbReference type="Pfam" id="PF25333">
    <property type="entry name" value="DUF2921_N"/>
    <property type="match status" value="3"/>
</dbReference>
<evidence type="ECO:0000256" key="5">
    <source>
        <dbReference type="ARBA" id="ARBA00022679"/>
    </source>
</evidence>
<gene>
    <name evidence="14" type="primary">ga10145</name>
    <name evidence="14" type="ORF">PR202_ga10145</name>
</gene>
<feature type="transmembrane region" description="Helical" evidence="10">
    <location>
        <begin position="637"/>
        <end position="658"/>
    </location>
</feature>
<protein>
    <recommendedName>
        <fullName evidence="4">RING-type E3 ubiquitin transferase</fullName>
        <ecNumber evidence="4">2.3.2.27</ecNumber>
    </recommendedName>
</protein>
<dbReference type="Pfam" id="PF11145">
    <property type="entry name" value="DUF2921"/>
    <property type="match status" value="1"/>
</dbReference>
<evidence type="ECO:0000256" key="7">
    <source>
        <dbReference type="ARBA" id="ARBA00022786"/>
    </source>
</evidence>
<comment type="catalytic activity">
    <reaction evidence="1">
        <text>S-ubiquitinyl-[E2 ubiquitin-conjugating enzyme]-L-cysteine + [acceptor protein]-L-lysine = [E2 ubiquitin-conjugating enzyme]-L-cysteine + N(6)-ubiquitinyl-[acceptor protein]-L-lysine.</text>
        <dbReference type="EC" id="2.3.2.27"/>
    </reaction>
</comment>
<keyword evidence="9 10" id="KW-0472">Membrane</keyword>
<proteinExistence type="predicted"/>
<keyword evidence="5" id="KW-0808">Transferase</keyword>
<feature type="chain" id="PRO_5043484189" description="RING-type E3 ubiquitin transferase" evidence="11">
    <location>
        <begin position="30"/>
        <end position="882"/>
    </location>
</feature>
<comment type="caution">
    <text evidence="14">The sequence shown here is derived from an EMBL/GenBank/DDBJ whole genome shotgun (WGS) entry which is preliminary data.</text>
</comment>
<organism evidence="14 15">
    <name type="scientific">Eleusine coracana subsp. coracana</name>
    <dbReference type="NCBI Taxonomy" id="191504"/>
    <lineage>
        <taxon>Eukaryota</taxon>
        <taxon>Viridiplantae</taxon>
        <taxon>Streptophyta</taxon>
        <taxon>Embryophyta</taxon>
        <taxon>Tracheophyta</taxon>
        <taxon>Spermatophyta</taxon>
        <taxon>Magnoliopsida</taxon>
        <taxon>Liliopsida</taxon>
        <taxon>Poales</taxon>
        <taxon>Poaceae</taxon>
        <taxon>PACMAD clade</taxon>
        <taxon>Chloridoideae</taxon>
        <taxon>Cynodonteae</taxon>
        <taxon>Eleusininae</taxon>
        <taxon>Eleusine</taxon>
    </lineage>
</organism>
<dbReference type="AlphaFoldDB" id="A0AAV5C5Z8"/>